<feature type="transmembrane region" description="Helical" evidence="7">
    <location>
        <begin position="76"/>
        <end position="95"/>
    </location>
</feature>
<dbReference type="InterPro" id="IPR036259">
    <property type="entry name" value="MFS_trans_sf"/>
</dbReference>
<feature type="transmembrane region" description="Helical" evidence="7">
    <location>
        <begin position="293"/>
        <end position="317"/>
    </location>
</feature>
<dbReference type="PRINTS" id="PR01036">
    <property type="entry name" value="TCRTETB"/>
</dbReference>
<feature type="transmembrane region" description="Helical" evidence="7">
    <location>
        <begin position="101"/>
        <end position="122"/>
    </location>
</feature>
<comment type="subcellular location">
    <subcellularLocation>
        <location evidence="1">Cell membrane</location>
        <topology evidence="1">Multi-pass membrane protein</topology>
    </subcellularLocation>
</comment>
<dbReference type="InterPro" id="IPR020846">
    <property type="entry name" value="MFS_dom"/>
</dbReference>
<dbReference type="NCBIfam" id="TIGR00711">
    <property type="entry name" value="efflux_EmrB"/>
    <property type="match status" value="1"/>
</dbReference>
<evidence type="ECO:0000313" key="10">
    <source>
        <dbReference type="Proteomes" id="UP000186513"/>
    </source>
</evidence>
<dbReference type="GO" id="GO:0005886">
    <property type="term" value="C:plasma membrane"/>
    <property type="evidence" value="ECO:0007669"/>
    <property type="project" value="UniProtKB-SubCell"/>
</dbReference>
<keyword evidence="5 7" id="KW-1133">Transmembrane helix</keyword>
<dbReference type="GO" id="GO:0022857">
    <property type="term" value="F:transmembrane transporter activity"/>
    <property type="evidence" value="ECO:0007669"/>
    <property type="project" value="InterPro"/>
</dbReference>
<dbReference type="CDD" id="cd17503">
    <property type="entry name" value="MFS_LmrB_MDR_like"/>
    <property type="match status" value="1"/>
</dbReference>
<evidence type="ECO:0000256" key="7">
    <source>
        <dbReference type="SAM" id="Phobius"/>
    </source>
</evidence>
<dbReference type="PANTHER" id="PTHR42718">
    <property type="entry name" value="MAJOR FACILITATOR SUPERFAMILY MULTIDRUG TRANSPORTER MFSC"/>
    <property type="match status" value="1"/>
</dbReference>
<feature type="transmembrane region" description="Helical" evidence="7">
    <location>
        <begin position="162"/>
        <end position="183"/>
    </location>
</feature>
<gene>
    <name evidence="9" type="ORF">SAMN02745887_02067</name>
</gene>
<feature type="transmembrane region" description="Helical" evidence="7">
    <location>
        <begin position="393"/>
        <end position="416"/>
    </location>
</feature>
<dbReference type="NCBIfam" id="NF007799">
    <property type="entry name" value="PRK10504.1"/>
    <property type="match status" value="1"/>
</dbReference>
<dbReference type="AlphaFoldDB" id="A0A1K2HIY4"/>
<dbReference type="InterPro" id="IPR004638">
    <property type="entry name" value="EmrB-like"/>
</dbReference>
<accession>A0A1K2HIY4</accession>
<dbReference type="EMBL" id="FPKR01000007">
    <property type="protein sequence ID" value="SFZ76683.1"/>
    <property type="molecule type" value="Genomic_DNA"/>
</dbReference>
<evidence type="ECO:0000256" key="5">
    <source>
        <dbReference type="ARBA" id="ARBA00022989"/>
    </source>
</evidence>
<dbReference type="SUPFAM" id="SSF103473">
    <property type="entry name" value="MFS general substrate transporter"/>
    <property type="match status" value="1"/>
</dbReference>
<dbReference type="RefSeq" id="WP_217651445.1">
    <property type="nucleotide sequence ID" value="NZ_FPKR01000007.1"/>
</dbReference>
<feature type="transmembrane region" description="Helical" evidence="7">
    <location>
        <begin position="49"/>
        <end position="69"/>
    </location>
</feature>
<feature type="transmembrane region" description="Helical" evidence="7">
    <location>
        <begin position="252"/>
        <end position="273"/>
    </location>
</feature>
<keyword evidence="2" id="KW-0813">Transport</keyword>
<dbReference type="Gene3D" id="1.20.1250.20">
    <property type="entry name" value="MFS general substrate transporter like domains"/>
    <property type="match status" value="2"/>
</dbReference>
<evidence type="ECO:0000259" key="8">
    <source>
        <dbReference type="PROSITE" id="PS50850"/>
    </source>
</evidence>
<protein>
    <submittedName>
        <fullName evidence="9">Drug resistance transporter, EmrB/QacA subfamily</fullName>
    </submittedName>
</protein>
<dbReference type="Proteomes" id="UP000186513">
    <property type="component" value="Unassembled WGS sequence"/>
</dbReference>
<feature type="transmembrane region" description="Helical" evidence="7">
    <location>
        <begin position="220"/>
        <end position="243"/>
    </location>
</feature>
<keyword evidence="6 7" id="KW-0472">Membrane</keyword>
<dbReference type="PROSITE" id="PS50850">
    <property type="entry name" value="MFS"/>
    <property type="match status" value="1"/>
</dbReference>
<keyword evidence="10" id="KW-1185">Reference proteome</keyword>
<evidence type="ECO:0000313" key="9">
    <source>
        <dbReference type="EMBL" id="SFZ76683.1"/>
    </source>
</evidence>
<proteinExistence type="predicted"/>
<reference evidence="9 10" key="1">
    <citation type="submission" date="2016-11" db="EMBL/GenBank/DDBJ databases">
        <authorList>
            <person name="Jaros S."/>
            <person name="Januszkiewicz K."/>
            <person name="Wedrychowicz H."/>
        </authorList>
    </citation>
    <scope>NUCLEOTIDE SEQUENCE [LARGE SCALE GENOMIC DNA]</scope>
    <source>
        <strain evidence="9 10">DSM 18899</strain>
    </source>
</reference>
<keyword evidence="4 7" id="KW-0812">Transmembrane</keyword>
<evidence type="ECO:0000256" key="3">
    <source>
        <dbReference type="ARBA" id="ARBA00022475"/>
    </source>
</evidence>
<feature type="transmembrane region" description="Helical" evidence="7">
    <location>
        <begin position="354"/>
        <end position="373"/>
    </location>
</feature>
<feature type="transmembrane region" description="Helical" evidence="7">
    <location>
        <begin position="195"/>
        <end position="214"/>
    </location>
</feature>
<feature type="transmembrane region" description="Helical" evidence="7">
    <location>
        <begin position="428"/>
        <end position="448"/>
    </location>
</feature>
<sequence length="462" mass="48887">MTSPLYRQPLLWLVALGFFMQTLDATILNTALPSIAASLGESPLRMESVVIAYLLTVALLMPASGWLADRFGTRRVYLAAILLFALGSLACAESRTLWQLVLARVLQGIGGAFLMPVGRLAVLRSFPGPQLLGAMSFVVMPGLIGPMLGPVLGGWLVEYASWHWIFLLNLPIGLLGAWAVRRYMPDFREPGQPGFDWVGFLLLGGGMVMLSLGLQGFGELGMGGAAAGLLMLGGLAGMVSYWLHAARTPHPLFALSLFQTQSFAVGLLGNLFARLGSGAMPFLLPLMLQLALGYSPLAAGLAMMPVALAAMASKTIVEQLLNRFGYQRLLTVNTVLVGLMIASFALLGQSTPTWWLAIQLALFGAVNSIQFTAMNTLTLKDLEGRGASGGNGLLSMTMQLSISLGVASAAAMLSAFQQHFGAGQTLAVFRATFVCVGLLGALAALIFAQLDEATRPPEKAAP</sequence>
<dbReference type="PANTHER" id="PTHR42718:SF46">
    <property type="entry name" value="BLR6921 PROTEIN"/>
    <property type="match status" value="1"/>
</dbReference>
<evidence type="ECO:0000256" key="1">
    <source>
        <dbReference type="ARBA" id="ARBA00004651"/>
    </source>
</evidence>
<dbReference type="STRING" id="1121279.SAMN02745887_02067"/>
<evidence type="ECO:0000256" key="4">
    <source>
        <dbReference type="ARBA" id="ARBA00022692"/>
    </source>
</evidence>
<dbReference type="InterPro" id="IPR011701">
    <property type="entry name" value="MFS"/>
</dbReference>
<keyword evidence="3" id="KW-1003">Cell membrane</keyword>
<feature type="transmembrane region" description="Helical" evidence="7">
    <location>
        <begin position="329"/>
        <end position="348"/>
    </location>
</feature>
<feature type="transmembrane region" description="Helical" evidence="7">
    <location>
        <begin position="134"/>
        <end position="156"/>
    </location>
</feature>
<evidence type="ECO:0000256" key="2">
    <source>
        <dbReference type="ARBA" id="ARBA00022448"/>
    </source>
</evidence>
<feature type="domain" description="Major facilitator superfamily (MFS) profile" evidence="8">
    <location>
        <begin position="10"/>
        <end position="455"/>
    </location>
</feature>
<name>A0A1K2HIY4_9NEIS</name>
<organism evidence="9 10">
    <name type="scientific">Chitinimonas taiwanensis DSM 18899</name>
    <dbReference type="NCBI Taxonomy" id="1121279"/>
    <lineage>
        <taxon>Bacteria</taxon>
        <taxon>Pseudomonadati</taxon>
        <taxon>Pseudomonadota</taxon>
        <taxon>Betaproteobacteria</taxon>
        <taxon>Neisseriales</taxon>
        <taxon>Chitinibacteraceae</taxon>
        <taxon>Chitinimonas</taxon>
    </lineage>
</organism>
<evidence type="ECO:0000256" key="6">
    <source>
        <dbReference type="ARBA" id="ARBA00023136"/>
    </source>
</evidence>
<dbReference type="Pfam" id="PF07690">
    <property type="entry name" value="MFS_1"/>
    <property type="match status" value="1"/>
</dbReference>